<evidence type="ECO:0000313" key="2">
    <source>
        <dbReference type="Proteomes" id="UP000184253"/>
    </source>
</evidence>
<name>A0ABD7M6N5_MICLU</name>
<reference evidence="1 2" key="1">
    <citation type="submission" date="2016-11" db="EMBL/GenBank/DDBJ databases">
        <authorList>
            <person name="Varghese N."/>
            <person name="Submissions S."/>
        </authorList>
    </citation>
    <scope>NUCLEOTIDE SEQUENCE [LARGE SCALE GENOMIC DNA]</scope>
    <source>
        <strain evidence="1 2">VTM4R57</strain>
    </source>
</reference>
<dbReference type="Proteomes" id="UP000184253">
    <property type="component" value="Unassembled WGS sequence"/>
</dbReference>
<sequence>MSDTAAINRALEERLRRHRVVFWHDPDTEFSAQLEELELKGVEIVRVAGDEFGVKHRIISEEDSHFLVYRSGEIPSGTANWLLDLELAYGVFTADKTALLQQEMGTDNPALATALEEHGNFFAAPARRQALEVLLRDEDDLRLIRAKMSQVLLKSTGHRLNDIVRDLLVENAQGQTTKFDLLAEFGLEDFLWDGCAVIYGYTSESATMDDFVVWMFQRAFENFAADQPEGYRNIRSDFNALRYDMRTVGTMKTLAGKAADALDVPGMISGRPYRDLLKTTIFEEVDRHVIIGLAEDVRTHAVTPREVAETVSCRQHSLWQERYSKVYQAIEHASDLFAALDTLPETIVSIAAGVEAYQCDWFRIDQLYRQFTHALKTAEYRQPLETLKAEIDRQYTHRYLYEFGNVWQQALDTMTEWKTSTLTSQRRFYDKHVAPIIKSGRTKAVVIVSDAMRYEIADELTSRIRNEDKFDAELSAVLGSLPSYTQLGMASLLPHKSLAITAEGDRALADGQRTDGTLNRSKVLESVDGVALNASKVFEMHRDELRTLYSQHQVIYVFHDRIDAAGDDPTTEGTVFQAAEETLRELVQMVKKLTNANATNIIITADHGFLYQDIKLEQSYYLSDAPHGDAITKLNRRFVLGHGLRPSSAFMTFTSAQAGLSGDVDIQIPKSIHRIPRPGAGDRYVHGGASLQEIVVPVVAVNKKRRSDVTQVAVDIMPDSDKITTGQLPVRLLQRDPVSDKVQARTVRLGLFVDGTLISDQPVLTFDSTSADHRARYQEQVLYLSREADSFNNVSVELRLEEQVTNTTRWKKYAAAYYTLRRSFTADFDF</sequence>
<dbReference type="RefSeq" id="WP_073116223.1">
    <property type="nucleotide sequence ID" value="NZ_FRCE01000003.1"/>
</dbReference>
<evidence type="ECO:0000313" key="1">
    <source>
        <dbReference type="EMBL" id="SHL44609.1"/>
    </source>
</evidence>
<gene>
    <name evidence="1" type="ORF">SAMN04487849_10386</name>
</gene>
<dbReference type="InterPro" id="IPR014060">
    <property type="entry name" value="PglZ"/>
</dbReference>
<protein>
    <submittedName>
        <fullName evidence="1">TIGR02687 family protein</fullName>
    </submittedName>
</protein>
<dbReference type="Pfam" id="PF08665">
    <property type="entry name" value="PglZ"/>
    <property type="match status" value="1"/>
</dbReference>
<dbReference type="NCBIfam" id="TIGR02687">
    <property type="entry name" value="BREX-1 system phosphatase PglZ type A"/>
    <property type="match status" value="1"/>
</dbReference>
<proteinExistence type="predicted"/>
<dbReference type="AlphaFoldDB" id="A0ABD7M6N5"/>
<organism evidence="1 2">
    <name type="scientific">Micrococcus luteus</name>
    <name type="common">Micrococcus lysodeikticus</name>
    <dbReference type="NCBI Taxonomy" id="1270"/>
    <lineage>
        <taxon>Bacteria</taxon>
        <taxon>Bacillati</taxon>
        <taxon>Actinomycetota</taxon>
        <taxon>Actinomycetes</taxon>
        <taxon>Micrococcales</taxon>
        <taxon>Micrococcaceae</taxon>
        <taxon>Micrococcus</taxon>
    </lineage>
</organism>
<comment type="caution">
    <text evidence="1">The sequence shown here is derived from an EMBL/GenBank/DDBJ whole genome shotgun (WGS) entry which is preliminary data.</text>
</comment>
<dbReference type="InterPro" id="IPR017850">
    <property type="entry name" value="Alkaline_phosphatase_core_sf"/>
</dbReference>
<accession>A0ABD7M6N5</accession>
<dbReference type="EMBL" id="FRCE01000003">
    <property type="protein sequence ID" value="SHL44609.1"/>
    <property type="molecule type" value="Genomic_DNA"/>
</dbReference>
<dbReference type="SUPFAM" id="SSF53649">
    <property type="entry name" value="Alkaline phosphatase-like"/>
    <property type="match status" value="1"/>
</dbReference>